<feature type="chain" id="PRO_5008069465" evidence="1">
    <location>
        <begin position="24"/>
        <end position="134"/>
    </location>
</feature>
<feature type="signal peptide" evidence="1">
    <location>
        <begin position="1"/>
        <end position="23"/>
    </location>
</feature>
<dbReference type="InterPro" id="IPR013096">
    <property type="entry name" value="Cupin_2"/>
</dbReference>
<dbReference type="STRING" id="980561.A1359_02900"/>
<dbReference type="AlphaFoldDB" id="A0A177NQS6"/>
<dbReference type="InterPro" id="IPR011051">
    <property type="entry name" value="RmlC_Cupin_sf"/>
</dbReference>
<evidence type="ECO:0000313" key="4">
    <source>
        <dbReference type="Proteomes" id="UP000078476"/>
    </source>
</evidence>
<dbReference type="SUPFAM" id="SSF51182">
    <property type="entry name" value="RmlC-like cupins"/>
    <property type="match status" value="1"/>
</dbReference>
<evidence type="ECO:0000313" key="3">
    <source>
        <dbReference type="EMBL" id="OAI20427.1"/>
    </source>
</evidence>
<dbReference type="Pfam" id="PF07883">
    <property type="entry name" value="Cupin_2"/>
    <property type="match status" value="1"/>
</dbReference>
<dbReference type="InterPro" id="IPR014710">
    <property type="entry name" value="RmlC-like_jellyroll"/>
</dbReference>
<dbReference type="Proteomes" id="UP000078476">
    <property type="component" value="Unassembled WGS sequence"/>
</dbReference>
<proteinExistence type="predicted"/>
<feature type="domain" description="Cupin type-2" evidence="2">
    <location>
        <begin position="56"/>
        <end position="122"/>
    </location>
</feature>
<name>A0A177NQS6_9GAMM</name>
<sequence>MRLKMHFIYLVAVLGLITFGAHAENTQEPANKFSRQSLFKKRTTLPSNTVDTNVIHVKFPKGYKTPIHTHEGPGPRYVIKGKLKVTDNGETNVFGPGKVFWETGSEMTVENIGATEAEILIIELAPVTPDKQKE</sequence>
<dbReference type="OrthoDB" id="541890at2"/>
<evidence type="ECO:0000256" key="1">
    <source>
        <dbReference type="SAM" id="SignalP"/>
    </source>
</evidence>
<gene>
    <name evidence="3" type="ORF">A1359_02900</name>
</gene>
<protein>
    <submittedName>
        <fullName evidence="3">Cupin</fullName>
    </submittedName>
</protein>
<dbReference type="EMBL" id="LUUI01000044">
    <property type="protein sequence ID" value="OAI20427.1"/>
    <property type="molecule type" value="Genomic_DNA"/>
</dbReference>
<reference evidence="3 4" key="1">
    <citation type="submission" date="2016-03" db="EMBL/GenBank/DDBJ databases">
        <authorList>
            <person name="Ploux O."/>
        </authorList>
    </citation>
    <scope>NUCLEOTIDE SEQUENCE [LARGE SCALE GENOMIC DNA]</scope>
    <source>
        <strain evidence="3 4">R-45370</strain>
    </source>
</reference>
<keyword evidence="1" id="KW-0732">Signal</keyword>
<dbReference type="RefSeq" id="WP_066977667.1">
    <property type="nucleotide sequence ID" value="NZ_LUUI01000044.1"/>
</dbReference>
<dbReference type="Gene3D" id="2.60.120.10">
    <property type="entry name" value="Jelly Rolls"/>
    <property type="match status" value="1"/>
</dbReference>
<accession>A0A177NQS6</accession>
<organism evidence="3 4">
    <name type="scientific">Methylomonas lenta</name>
    <dbReference type="NCBI Taxonomy" id="980561"/>
    <lineage>
        <taxon>Bacteria</taxon>
        <taxon>Pseudomonadati</taxon>
        <taxon>Pseudomonadota</taxon>
        <taxon>Gammaproteobacteria</taxon>
        <taxon>Methylococcales</taxon>
        <taxon>Methylococcaceae</taxon>
        <taxon>Methylomonas</taxon>
    </lineage>
</organism>
<evidence type="ECO:0000259" key="2">
    <source>
        <dbReference type="Pfam" id="PF07883"/>
    </source>
</evidence>
<keyword evidence="4" id="KW-1185">Reference proteome</keyword>
<comment type="caution">
    <text evidence="3">The sequence shown here is derived from an EMBL/GenBank/DDBJ whole genome shotgun (WGS) entry which is preliminary data.</text>
</comment>